<proteinExistence type="predicted"/>
<evidence type="ECO:0000313" key="2">
    <source>
        <dbReference type="Proteomes" id="UP001176961"/>
    </source>
</evidence>
<dbReference type="Proteomes" id="UP001176961">
    <property type="component" value="Unassembled WGS sequence"/>
</dbReference>
<organism evidence="1 2">
    <name type="scientific">Cylicocyclus nassatus</name>
    <name type="common">Nematode worm</name>
    <dbReference type="NCBI Taxonomy" id="53992"/>
    <lineage>
        <taxon>Eukaryota</taxon>
        <taxon>Metazoa</taxon>
        <taxon>Ecdysozoa</taxon>
        <taxon>Nematoda</taxon>
        <taxon>Chromadorea</taxon>
        <taxon>Rhabditida</taxon>
        <taxon>Rhabditina</taxon>
        <taxon>Rhabditomorpha</taxon>
        <taxon>Strongyloidea</taxon>
        <taxon>Strongylidae</taxon>
        <taxon>Cylicocyclus</taxon>
    </lineage>
</organism>
<keyword evidence="2" id="KW-1185">Reference proteome</keyword>
<reference evidence="1" key="1">
    <citation type="submission" date="2023-07" db="EMBL/GenBank/DDBJ databases">
        <authorList>
            <consortium name="CYATHOMIX"/>
        </authorList>
    </citation>
    <scope>NUCLEOTIDE SEQUENCE</scope>
    <source>
        <strain evidence="1">N/A</strain>
    </source>
</reference>
<evidence type="ECO:0000313" key="1">
    <source>
        <dbReference type="EMBL" id="CAJ0602713.1"/>
    </source>
</evidence>
<accession>A0AA36H2B0</accession>
<name>A0AA36H2B0_CYLNA</name>
<gene>
    <name evidence="1" type="ORF">CYNAS_LOCUS14696</name>
</gene>
<dbReference type="EMBL" id="CATQJL010000305">
    <property type="protein sequence ID" value="CAJ0602713.1"/>
    <property type="molecule type" value="Genomic_DNA"/>
</dbReference>
<sequence>MLGCFYINTSKPHFKSRVHLKLIKTSGDIRKKVHATKGLTTLIQLLAAASNSATPWILSGISGYSFCSRL</sequence>
<dbReference type="AlphaFoldDB" id="A0AA36H2B0"/>
<protein>
    <submittedName>
        <fullName evidence="1">Uncharacterized protein</fullName>
    </submittedName>
</protein>
<comment type="caution">
    <text evidence="1">The sequence shown here is derived from an EMBL/GenBank/DDBJ whole genome shotgun (WGS) entry which is preliminary data.</text>
</comment>